<accession>A0ABP0ZNA7</accession>
<proteinExistence type="predicted"/>
<name>A0ABP0ZNA7_9ASCO</name>
<dbReference type="Proteomes" id="UP001497383">
    <property type="component" value="Chromosome 2"/>
</dbReference>
<dbReference type="Pfam" id="PF04037">
    <property type="entry name" value="DUF382"/>
    <property type="match status" value="1"/>
</dbReference>
<dbReference type="GeneID" id="92207175"/>
<evidence type="ECO:0000256" key="1">
    <source>
        <dbReference type="SAM" id="MobiDB-lite"/>
    </source>
</evidence>
<feature type="region of interest" description="Disordered" evidence="1">
    <location>
        <begin position="473"/>
        <end position="493"/>
    </location>
</feature>
<dbReference type="InterPro" id="IPR052584">
    <property type="entry name" value="U2_snRNP_Complex_Component"/>
</dbReference>
<evidence type="ECO:0000313" key="3">
    <source>
        <dbReference type="EMBL" id="CAK9437601.1"/>
    </source>
</evidence>
<feature type="domain" description="PSP proline-rich" evidence="2">
    <location>
        <begin position="303"/>
        <end position="359"/>
    </location>
</feature>
<dbReference type="InterPro" id="IPR006568">
    <property type="entry name" value="PSP_pro-rich"/>
</dbReference>
<gene>
    <name evidence="3" type="ORF">LODBEIA_P19790</name>
</gene>
<evidence type="ECO:0000259" key="2">
    <source>
        <dbReference type="SMART" id="SM00581"/>
    </source>
</evidence>
<dbReference type="RefSeq" id="XP_066828917.1">
    <property type="nucleotide sequence ID" value="XM_066971926.1"/>
</dbReference>
<keyword evidence="4" id="KW-1185">Reference proteome</keyword>
<feature type="compositionally biased region" description="Acidic residues" evidence="1">
    <location>
        <begin position="384"/>
        <end position="438"/>
    </location>
</feature>
<sequence length="493" mass="56126">MAAKRSKNQLRRERLKQRKLEGHPVAAPLENGGEEGGKGEQQHEQSNITDEEATLKRKSPSDPQDELTEQEAVEEENETPTEIKDSPLLQEFESIFKKFNTSGEEPPQSSQQLQPCHNETPSSSSEDDDDDDDHHDRNNESPPKQPAQLSKRQYRLRNKVPLSSLKISTHRPHLVEPSDVDAAEPYLLVHLKSQPNVIPVPSHWSSKRDYLSSKRGVERAPFQLPKFIRDTGIAEMRQTSTTDDKTLKQQQRERVQVKLGKLDMDYEKLYRAFFQYQTKPRLFSYGDVYEEGKEMVDELMSEVAGFRAGVVSPELRGALGMDAQDTGVAPAWITIMKDIGKPPSFAELIIPGVDVAYDNLGYRDKDGSRALDVKYWGRVREVAESESEEEEEEEEEEDAMEEEEDVEEEDVENDDDEEVAGEGDDKVEEVNEAEENEEPEPRQPLADLLSDMADDADKQQKQAAEKFLYKVLAEKKSDGSMTSHTYNLKEEEK</sequence>
<dbReference type="Pfam" id="PF04046">
    <property type="entry name" value="PSP"/>
    <property type="match status" value="1"/>
</dbReference>
<dbReference type="PANTHER" id="PTHR12785">
    <property type="entry name" value="SPLICING FACTOR 3B"/>
    <property type="match status" value="1"/>
</dbReference>
<feature type="compositionally biased region" description="Acidic residues" evidence="1">
    <location>
        <begin position="63"/>
        <end position="79"/>
    </location>
</feature>
<reference evidence="3 4" key="1">
    <citation type="submission" date="2024-03" db="EMBL/GenBank/DDBJ databases">
        <authorList>
            <person name="Brejova B."/>
        </authorList>
    </citation>
    <scope>NUCLEOTIDE SEQUENCE [LARGE SCALE GENOMIC DNA]</scope>
    <source>
        <strain evidence="3 4">CBS 14171</strain>
    </source>
</reference>
<organism evidence="3 4">
    <name type="scientific">Lodderomyces beijingensis</name>
    <dbReference type="NCBI Taxonomy" id="1775926"/>
    <lineage>
        <taxon>Eukaryota</taxon>
        <taxon>Fungi</taxon>
        <taxon>Dikarya</taxon>
        <taxon>Ascomycota</taxon>
        <taxon>Saccharomycotina</taxon>
        <taxon>Pichiomycetes</taxon>
        <taxon>Debaryomycetaceae</taxon>
        <taxon>Candida/Lodderomyces clade</taxon>
        <taxon>Lodderomyces</taxon>
    </lineage>
</organism>
<evidence type="ECO:0000313" key="4">
    <source>
        <dbReference type="Proteomes" id="UP001497383"/>
    </source>
</evidence>
<dbReference type="EMBL" id="OZ022406">
    <property type="protein sequence ID" value="CAK9437601.1"/>
    <property type="molecule type" value="Genomic_DNA"/>
</dbReference>
<feature type="compositionally biased region" description="Low complexity" evidence="1">
    <location>
        <begin position="106"/>
        <end position="115"/>
    </location>
</feature>
<feature type="region of interest" description="Disordered" evidence="1">
    <location>
        <begin position="1"/>
        <end position="154"/>
    </location>
</feature>
<feature type="region of interest" description="Disordered" evidence="1">
    <location>
        <begin position="382"/>
        <end position="461"/>
    </location>
</feature>
<feature type="compositionally biased region" description="Basic residues" evidence="1">
    <location>
        <begin position="1"/>
        <end position="17"/>
    </location>
</feature>
<protein>
    <recommendedName>
        <fullName evidence="2">PSP proline-rich domain-containing protein</fullName>
    </recommendedName>
</protein>
<dbReference type="PANTHER" id="PTHR12785:SF6">
    <property type="entry name" value="SPLICING FACTOR 3B SUBUNIT 2"/>
    <property type="match status" value="1"/>
</dbReference>
<dbReference type="InterPro" id="IPR007180">
    <property type="entry name" value="DUF382"/>
</dbReference>
<dbReference type="SMART" id="SM00581">
    <property type="entry name" value="PSP"/>
    <property type="match status" value="1"/>
</dbReference>